<accession>A0ABM7X2V6</accession>
<protein>
    <recommendedName>
        <fullName evidence="2">Putative glutamine amidotransferase domain-containing protein</fullName>
    </recommendedName>
</protein>
<dbReference type="Gene3D" id="3.40.50.880">
    <property type="match status" value="1"/>
</dbReference>
<proteinExistence type="predicted"/>
<evidence type="ECO:0000256" key="1">
    <source>
        <dbReference type="SAM" id="Phobius"/>
    </source>
</evidence>
<keyword evidence="1" id="KW-1133">Transmembrane helix</keyword>
<keyword evidence="1" id="KW-0812">Transmembrane</keyword>
<dbReference type="PANTHER" id="PTHR37947:SF1">
    <property type="entry name" value="BLL2462 PROTEIN"/>
    <property type="match status" value="1"/>
</dbReference>
<sequence>MDPAYNAWRLTALSPLPPWALALLGLAALAAVALAWRGLHGEARPRRRLVLVALRAASAALALFLLVEPALELLQTARVRNRFAVLVDASRSMAFPVEPGGPPRASAAGAFLADHRAELARLQDRVDVEWYAFGGDVAPVDPAAAARGLPPTGGKTDLLGALDAAAAGGGGASRKLAGALILSDGADNAALAGGLDGASRAKLRALGFPVNTVAVGRGAPRDLAIERLAVDDFAFVRNTVTVEATLRARGFSDEDVELVLRREGSVVAQAHVKLQRGKDRYTVPLTFAPDQTGTFVFTVAAPVFPGEAVVENNQRSFVLRVIRDRVRVLLVAGRPSWDVRFLRGLLKQDPNVDLVSFFILRSNADQPGPQEELSLIPFPVSEIFGEQLKTFDAVLFVNFAYGPYRGLEIDRFLPNVREYVLNGGALAMIGGEQSFGDGHYGETPLADVLPVAPLDGTTEAETEVHPRLTAEGKRHPVTALAPGEGQNDAVWAALPPVTAVNLTRALAPGAGATVLLDAPGVEVEGRPAPLVAVREVAHGRTLAVTTDATWRWGFVAAESGQGNRAYLRFWNGALRWLVRDPALAPLQVEPDAPAAEPGAPVGLTVSARNPDWGPAEGKKVSAELVSDDGRSVARGEAVAGADGTARIELVPPGPGAYKVVAHGDGGAETATAAVAVRGAGPEDADVAPRPELMSAIAEATGGRASALPGGDLPDLALQEADVVEIGRRKAVPIWDRWWTLAALAGALAAEWVLRRRWGYW</sequence>
<evidence type="ECO:0000259" key="2">
    <source>
        <dbReference type="Pfam" id="PF07090"/>
    </source>
</evidence>
<dbReference type="EMBL" id="AP025591">
    <property type="protein sequence ID" value="BDG06116.1"/>
    <property type="molecule type" value="Genomic_DNA"/>
</dbReference>
<name>A0ABM7X2V6_9BACT</name>
<dbReference type="InterPro" id="IPR010768">
    <property type="entry name" value="GATase1-like"/>
</dbReference>
<dbReference type="PANTHER" id="PTHR37947">
    <property type="entry name" value="BLL2462 PROTEIN"/>
    <property type="match status" value="1"/>
</dbReference>
<dbReference type="InterPro" id="IPR029062">
    <property type="entry name" value="Class_I_gatase-like"/>
</dbReference>
<evidence type="ECO:0000313" key="3">
    <source>
        <dbReference type="EMBL" id="BDG06116.1"/>
    </source>
</evidence>
<dbReference type="SUPFAM" id="SSF53300">
    <property type="entry name" value="vWA-like"/>
    <property type="match status" value="1"/>
</dbReference>
<evidence type="ECO:0000313" key="4">
    <source>
        <dbReference type="Proteomes" id="UP001162891"/>
    </source>
</evidence>
<keyword evidence="4" id="KW-1185">Reference proteome</keyword>
<dbReference type="Pfam" id="PF07090">
    <property type="entry name" value="GATase1_like"/>
    <property type="match status" value="1"/>
</dbReference>
<keyword evidence="1" id="KW-0472">Membrane</keyword>
<feature type="transmembrane region" description="Helical" evidence="1">
    <location>
        <begin position="16"/>
        <end position="36"/>
    </location>
</feature>
<dbReference type="SUPFAM" id="SSF52317">
    <property type="entry name" value="Class I glutamine amidotransferase-like"/>
    <property type="match status" value="1"/>
</dbReference>
<dbReference type="Gene3D" id="3.40.50.410">
    <property type="entry name" value="von Willebrand factor, type A domain"/>
    <property type="match status" value="1"/>
</dbReference>
<feature type="domain" description="Putative glutamine amidotransferase" evidence="2">
    <location>
        <begin position="414"/>
        <end position="578"/>
    </location>
</feature>
<organism evidence="3 4">
    <name type="scientific">Anaeromyxobacter oryzae</name>
    <dbReference type="NCBI Taxonomy" id="2918170"/>
    <lineage>
        <taxon>Bacteria</taxon>
        <taxon>Pseudomonadati</taxon>
        <taxon>Myxococcota</taxon>
        <taxon>Myxococcia</taxon>
        <taxon>Myxococcales</taxon>
        <taxon>Cystobacterineae</taxon>
        <taxon>Anaeromyxobacteraceae</taxon>
        <taxon>Anaeromyxobacter</taxon>
    </lineage>
</organism>
<dbReference type="Proteomes" id="UP001162891">
    <property type="component" value="Chromosome"/>
</dbReference>
<dbReference type="InterPro" id="IPR036465">
    <property type="entry name" value="vWFA_dom_sf"/>
</dbReference>
<feature type="transmembrane region" description="Helical" evidence="1">
    <location>
        <begin position="48"/>
        <end position="67"/>
    </location>
</feature>
<reference evidence="4" key="1">
    <citation type="journal article" date="2022" name="Int. J. Syst. Evol. Microbiol.">
        <title>Anaeromyxobacter oryzae sp. nov., Anaeromyxobacter diazotrophicus sp. nov. and Anaeromyxobacter paludicola sp. nov., isolated from paddy soils.</title>
        <authorList>
            <person name="Itoh H."/>
            <person name="Xu Z."/>
            <person name="Mise K."/>
            <person name="Masuda Y."/>
            <person name="Ushijima N."/>
            <person name="Hayakawa C."/>
            <person name="Shiratori Y."/>
            <person name="Senoo K."/>
        </authorList>
    </citation>
    <scope>NUCLEOTIDE SEQUENCE [LARGE SCALE GENOMIC DNA]</scope>
    <source>
        <strain evidence="4">Red232</strain>
    </source>
</reference>
<dbReference type="RefSeq" id="WP_248355432.1">
    <property type="nucleotide sequence ID" value="NZ_AP025591.1"/>
</dbReference>
<gene>
    <name evidence="3" type="ORF">AMOR_51120</name>
</gene>